<evidence type="ECO:0000313" key="3">
    <source>
        <dbReference type="Proteomes" id="UP000282613"/>
    </source>
</evidence>
<gene>
    <name evidence="2" type="ORF">TASK_LOCUS2821</name>
</gene>
<organism evidence="4">
    <name type="scientific">Taenia asiatica</name>
    <name type="common">Asian tapeworm</name>
    <dbReference type="NCBI Taxonomy" id="60517"/>
    <lineage>
        <taxon>Eukaryota</taxon>
        <taxon>Metazoa</taxon>
        <taxon>Spiralia</taxon>
        <taxon>Lophotrochozoa</taxon>
        <taxon>Platyhelminthes</taxon>
        <taxon>Cestoda</taxon>
        <taxon>Eucestoda</taxon>
        <taxon>Cyclophyllidea</taxon>
        <taxon>Taeniidae</taxon>
        <taxon>Taenia</taxon>
    </lineage>
</organism>
<dbReference type="PROSITE" id="PS50853">
    <property type="entry name" value="FN3"/>
    <property type="match status" value="1"/>
</dbReference>
<dbReference type="AlphaFoldDB" id="A0A0R3VZH6"/>
<dbReference type="CDD" id="cd00063">
    <property type="entry name" value="FN3"/>
    <property type="match status" value="1"/>
</dbReference>
<name>A0A0R3VZH6_TAEAS</name>
<dbReference type="OrthoDB" id="114660at2759"/>
<evidence type="ECO:0000259" key="1">
    <source>
        <dbReference type="PROSITE" id="PS50853"/>
    </source>
</evidence>
<keyword evidence="3" id="KW-1185">Reference proteome</keyword>
<dbReference type="SUPFAM" id="SSF49265">
    <property type="entry name" value="Fibronectin type III"/>
    <property type="match status" value="1"/>
</dbReference>
<reference evidence="2 3" key="2">
    <citation type="submission" date="2018-11" db="EMBL/GenBank/DDBJ databases">
        <authorList>
            <consortium name="Pathogen Informatics"/>
        </authorList>
    </citation>
    <scope>NUCLEOTIDE SEQUENCE [LARGE SCALE GENOMIC DNA]</scope>
</reference>
<evidence type="ECO:0000313" key="2">
    <source>
        <dbReference type="EMBL" id="VDK26269.1"/>
    </source>
</evidence>
<evidence type="ECO:0000313" key="4">
    <source>
        <dbReference type="WBParaSite" id="TASK_0000282001-mRNA-1"/>
    </source>
</evidence>
<dbReference type="InterPro" id="IPR003961">
    <property type="entry name" value="FN3_dom"/>
</dbReference>
<dbReference type="Proteomes" id="UP000282613">
    <property type="component" value="Unassembled WGS sequence"/>
</dbReference>
<dbReference type="EMBL" id="UYRS01003285">
    <property type="protein sequence ID" value="VDK26269.1"/>
    <property type="molecule type" value="Genomic_DNA"/>
</dbReference>
<accession>A0A0R3VZH6</accession>
<reference evidence="4" key="1">
    <citation type="submission" date="2017-02" db="UniProtKB">
        <authorList>
            <consortium name="WormBaseParasite"/>
        </authorList>
    </citation>
    <scope>IDENTIFICATION</scope>
</reference>
<sequence length="79" mass="8784">MFERFGSISLRMGTRPGAPQNVIIEVVDPYKVRLSWKQPPRPDGIVVGYSVEWGVSDIPNDGVSLGIQYSYTISDWTPG</sequence>
<feature type="domain" description="Fibronectin type-III" evidence="1">
    <location>
        <begin position="18"/>
        <end position="79"/>
    </location>
</feature>
<dbReference type="WBParaSite" id="TASK_0000282001-mRNA-1">
    <property type="protein sequence ID" value="TASK_0000282001-mRNA-1"/>
    <property type="gene ID" value="TASK_0000282001"/>
</dbReference>
<protein>
    <submittedName>
        <fullName evidence="4">Fibronectin type-III domain-containing protein</fullName>
    </submittedName>
</protein>
<dbReference type="Gene3D" id="2.60.40.10">
    <property type="entry name" value="Immunoglobulins"/>
    <property type="match status" value="1"/>
</dbReference>
<dbReference type="InterPro" id="IPR013783">
    <property type="entry name" value="Ig-like_fold"/>
</dbReference>
<dbReference type="InterPro" id="IPR036116">
    <property type="entry name" value="FN3_sf"/>
</dbReference>
<dbReference type="Pfam" id="PF00041">
    <property type="entry name" value="fn3"/>
    <property type="match status" value="1"/>
</dbReference>
<proteinExistence type="predicted"/>